<dbReference type="HOGENOM" id="CLU_000445_81_3_1"/>
<dbReference type="Gene3D" id="3.40.10.10">
    <property type="entry name" value="DNA Methylphosphotriester Repair Domain"/>
    <property type="match status" value="1"/>
</dbReference>
<proteinExistence type="predicted"/>
<dbReference type="Gene3D" id="1.10.10.60">
    <property type="entry name" value="Homeodomain-like"/>
    <property type="match status" value="1"/>
</dbReference>
<dbReference type="AlphaFoldDB" id="C5M4Y1"/>
<dbReference type="STRING" id="294747.C5M4Y1"/>
<dbReference type="KEGG" id="ctp:CTRG_01959"/>
<dbReference type="eggNOG" id="ENOG502S6W3">
    <property type="taxonomic scope" value="Eukaryota"/>
</dbReference>
<dbReference type="InterPro" id="IPR004026">
    <property type="entry name" value="Ada_DNA_repair_Zn-bd"/>
</dbReference>
<dbReference type="GO" id="GO:0008168">
    <property type="term" value="F:methyltransferase activity"/>
    <property type="evidence" value="ECO:0007669"/>
    <property type="project" value="InterPro"/>
</dbReference>
<dbReference type="SUPFAM" id="SSF46689">
    <property type="entry name" value="Homeodomain-like"/>
    <property type="match status" value="1"/>
</dbReference>
<evidence type="ECO:0000313" key="4">
    <source>
        <dbReference type="Proteomes" id="UP000002037"/>
    </source>
</evidence>
<dbReference type="GO" id="GO:0006281">
    <property type="term" value="P:DNA repair"/>
    <property type="evidence" value="ECO:0007669"/>
    <property type="project" value="InterPro"/>
</dbReference>
<evidence type="ECO:0000313" key="3">
    <source>
        <dbReference type="EMBL" id="EER35097.1"/>
    </source>
</evidence>
<dbReference type="GeneID" id="8301861"/>
<organism evidence="3 4">
    <name type="scientific">Candida tropicalis (strain ATCC MYA-3404 / T1)</name>
    <name type="common">Yeast</name>
    <dbReference type="NCBI Taxonomy" id="294747"/>
    <lineage>
        <taxon>Eukaryota</taxon>
        <taxon>Fungi</taxon>
        <taxon>Dikarya</taxon>
        <taxon>Ascomycota</taxon>
        <taxon>Saccharomycotina</taxon>
        <taxon>Pichiomycetes</taxon>
        <taxon>Debaryomycetaceae</taxon>
        <taxon>Candida/Lodderomyces clade</taxon>
        <taxon>Candida</taxon>
    </lineage>
</organism>
<dbReference type="RefSeq" id="XP_002547652.1">
    <property type="nucleotide sequence ID" value="XM_002547606.1"/>
</dbReference>
<dbReference type="GO" id="GO:0003677">
    <property type="term" value="F:DNA binding"/>
    <property type="evidence" value="ECO:0007669"/>
    <property type="project" value="InterPro"/>
</dbReference>
<keyword evidence="4" id="KW-1185">Reference proteome</keyword>
<dbReference type="Pfam" id="PF02805">
    <property type="entry name" value="Ada_Zn_binding"/>
    <property type="match status" value="1"/>
</dbReference>
<dbReference type="OrthoDB" id="2447880at2759"/>
<dbReference type="Proteomes" id="UP000002037">
    <property type="component" value="Unassembled WGS sequence"/>
</dbReference>
<evidence type="ECO:0000256" key="1">
    <source>
        <dbReference type="ARBA" id="ARBA00023159"/>
    </source>
</evidence>
<name>C5M4Y1_CANTT</name>
<dbReference type="SUPFAM" id="SSF57884">
    <property type="entry name" value="Ada DNA repair protein, N-terminal domain (N-Ada 10)"/>
    <property type="match status" value="1"/>
</dbReference>
<gene>
    <name evidence="3" type="ORF">CTRG_01959</name>
</gene>
<accession>C5M4Y1</accession>
<dbReference type="GO" id="GO:0008270">
    <property type="term" value="F:zinc ion binding"/>
    <property type="evidence" value="ECO:0007669"/>
    <property type="project" value="InterPro"/>
</dbReference>
<dbReference type="InterPro" id="IPR009057">
    <property type="entry name" value="Homeodomain-like_sf"/>
</dbReference>
<protein>
    <recommendedName>
        <fullName evidence="2">Ada DNA repair metal-binding domain-containing protein</fullName>
    </recommendedName>
</protein>
<keyword evidence="1" id="KW-0010">Activator</keyword>
<evidence type="ECO:0000259" key="2">
    <source>
        <dbReference type="Pfam" id="PF02805"/>
    </source>
</evidence>
<dbReference type="InterPro" id="IPR035451">
    <property type="entry name" value="Ada-like_dom_sf"/>
</dbReference>
<sequence>MFPNNLYNNDMITFPDDDSKYQAILDRNPQAEGHFVYGAITTRIVCRPTCNCRVAMRKNVVFFNNMREAKAQGYRSCKRCKPEQVSGWNKSREFINASCSMIHDRAINGDKLDIDAIIKDIGVSKWHFYRMFKNYTGVTPRSFYIQCQLLQENPLDTFPLPEIETKRNLKRVKEVLNLYTNPNIGVS</sequence>
<dbReference type="VEuPathDB" id="FungiDB:CTRG_01959"/>
<feature type="domain" description="Ada DNA repair metal-binding" evidence="2">
    <location>
        <begin position="20"/>
        <end position="83"/>
    </location>
</feature>
<dbReference type="EMBL" id="GG692396">
    <property type="protein sequence ID" value="EER35097.1"/>
    <property type="molecule type" value="Genomic_DNA"/>
</dbReference>
<dbReference type="GO" id="GO:0006355">
    <property type="term" value="P:regulation of DNA-templated transcription"/>
    <property type="evidence" value="ECO:0007669"/>
    <property type="project" value="InterPro"/>
</dbReference>
<reference evidence="3 4" key="1">
    <citation type="journal article" date="2009" name="Nature">
        <title>Evolution of pathogenicity and sexual reproduction in eight Candida genomes.</title>
        <authorList>
            <person name="Butler G."/>
            <person name="Rasmussen M.D."/>
            <person name="Lin M.F."/>
            <person name="Santos M.A."/>
            <person name="Sakthikumar S."/>
            <person name="Munro C.A."/>
            <person name="Rheinbay E."/>
            <person name="Grabherr M."/>
            <person name="Forche A."/>
            <person name="Reedy J.L."/>
            <person name="Agrafioti I."/>
            <person name="Arnaud M.B."/>
            <person name="Bates S."/>
            <person name="Brown A.J."/>
            <person name="Brunke S."/>
            <person name="Costanzo M.C."/>
            <person name="Fitzpatrick D.A."/>
            <person name="de Groot P.W."/>
            <person name="Harris D."/>
            <person name="Hoyer L.L."/>
            <person name="Hube B."/>
            <person name="Klis F.M."/>
            <person name="Kodira C."/>
            <person name="Lennard N."/>
            <person name="Logue M.E."/>
            <person name="Martin R."/>
            <person name="Neiman A.M."/>
            <person name="Nikolaou E."/>
            <person name="Quail M.A."/>
            <person name="Quinn J."/>
            <person name="Santos M.C."/>
            <person name="Schmitzberger F.F."/>
            <person name="Sherlock G."/>
            <person name="Shah P."/>
            <person name="Silverstein K.A."/>
            <person name="Skrzypek M.S."/>
            <person name="Soll D."/>
            <person name="Staggs R."/>
            <person name="Stansfield I."/>
            <person name="Stumpf M.P."/>
            <person name="Sudbery P.E."/>
            <person name="Srikantha T."/>
            <person name="Zeng Q."/>
            <person name="Berman J."/>
            <person name="Berriman M."/>
            <person name="Heitman J."/>
            <person name="Gow N.A."/>
            <person name="Lorenz M.C."/>
            <person name="Birren B.W."/>
            <person name="Kellis M."/>
            <person name="Cuomo C.A."/>
        </authorList>
    </citation>
    <scope>NUCLEOTIDE SEQUENCE [LARGE SCALE GENOMIC DNA]</scope>
    <source>
        <strain evidence="4">ATCC MYA-3404 / T1</strain>
    </source>
</reference>